<evidence type="ECO:0000256" key="4">
    <source>
        <dbReference type="ARBA" id="ARBA00022692"/>
    </source>
</evidence>
<organism evidence="9 10">
    <name type="scientific">Alicyclobacillus fastidiosus</name>
    <dbReference type="NCBI Taxonomy" id="392011"/>
    <lineage>
        <taxon>Bacteria</taxon>
        <taxon>Bacillati</taxon>
        <taxon>Bacillota</taxon>
        <taxon>Bacilli</taxon>
        <taxon>Bacillales</taxon>
        <taxon>Alicyclobacillaceae</taxon>
        <taxon>Alicyclobacillus</taxon>
    </lineage>
</organism>
<evidence type="ECO:0000256" key="6">
    <source>
        <dbReference type="ARBA" id="ARBA00023136"/>
    </source>
</evidence>
<keyword evidence="5 7" id="KW-1133">Transmembrane helix</keyword>
<evidence type="ECO:0000256" key="1">
    <source>
        <dbReference type="ARBA" id="ARBA00004651"/>
    </source>
</evidence>
<evidence type="ECO:0000259" key="8">
    <source>
        <dbReference type="PROSITE" id="PS50850"/>
    </source>
</evidence>
<comment type="subcellular location">
    <subcellularLocation>
        <location evidence="1">Cell membrane</location>
        <topology evidence="1">Multi-pass membrane protein</topology>
    </subcellularLocation>
</comment>
<feature type="transmembrane region" description="Helical" evidence="7">
    <location>
        <begin position="266"/>
        <end position="293"/>
    </location>
</feature>
<feature type="transmembrane region" description="Helical" evidence="7">
    <location>
        <begin position="42"/>
        <end position="59"/>
    </location>
</feature>
<keyword evidence="6 7" id="KW-0472">Membrane</keyword>
<evidence type="ECO:0000256" key="2">
    <source>
        <dbReference type="ARBA" id="ARBA00005241"/>
    </source>
</evidence>
<dbReference type="InterPro" id="IPR020846">
    <property type="entry name" value="MFS_dom"/>
</dbReference>
<name>A0ABV5AAA3_9BACL</name>
<dbReference type="Gene3D" id="1.20.1250.20">
    <property type="entry name" value="MFS general substrate transporter like domains"/>
    <property type="match status" value="2"/>
</dbReference>
<evidence type="ECO:0000313" key="9">
    <source>
        <dbReference type="EMBL" id="MFB5189123.1"/>
    </source>
</evidence>
<dbReference type="InterPro" id="IPR051717">
    <property type="entry name" value="MFS_MFSD6"/>
</dbReference>
<protein>
    <submittedName>
        <fullName evidence="9">MFS transporter</fullName>
    </submittedName>
</protein>
<evidence type="ECO:0000313" key="10">
    <source>
        <dbReference type="Proteomes" id="UP001579974"/>
    </source>
</evidence>
<keyword evidence="4 7" id="KW-0812">Transmembrane</keyword>
<feature type="transmembrane region" description="Helical" evidence="7">
    <location>
        <begin position="132"/>
        <end position="152"/>
    </location>
</feature>
<feature type="transmembrane region" description="Helical" evidence="7">
    <location>
        <begin position="71"/>
        <end position="89"/>
    </location>
</feature>
<feature type="transmembrane region" description="Helical" evidence="7">
    <location>
        <begin position="158"/>
        <end position="175"/>
    </location>
</feature>
<feature type="domain" description="Major facilitator superfamily (MFS) profile" evidence="8">
    <location>
        <begin position="200"/>
        <end position="390"/>
    </location>
</feature>
<gene>
    <name evidence="9" type="ORF">KKP3000_002122</name>
</gene>
<dbReference type="SUPFAM" id="SSF103473">
    <property type="entry name" value="MFS general substrate transporter"/>
    <property type="match status" value="1"/>
</dbReference>
<dbReference type="Pfam" id="PF12832">
    <property type="entry name" value="MFS_1_like"/>
    <property type="match status" value="1"/>
</dbReference>
<comment type="caution">
    <text evidence="9">The sequence shown here is derived from an EMBL/GenBank/DDBJ whole genome shotgun (WGS) entry which is preliminary data.</text>
</comment>
<evidence type="ECO:0000256" key="7">
    <source>
        <dbReference type="SAM" id="Phobius"/>
    </source>
</evidence>
<feature type="transmembrane region" description="Helical" evidence="7">
    <location>
        <begin position="354"/>
        <end position="374"/>
    </location>
</feature>
<keyword evidence="10" id="KW-1185">Reference proteome</keyword>
<feature type="transmembrane region" description="Helical" evidence="7">
    <location>
        <begin position="95"/>
        <end position="112"/>
    </location>
</feature>
<accession>A0ABV5AAA3</accession>
<dbReference type="PANTHER" id="PTHR16172">
    <property type="entry name" value="MAJOR FACILITATOR SUPERFAMILY DOMAIN-CONTAINING PROTEIN 6-LIKE"/>
    <property type="match status" value="1"/>
</dbReference>
<feature type="transmembrane region" description="Helical" evidence="7">
    <location>
        <begin position="196"/>
        <end position="221"/>
    </location>
</feature>
<proteinExistence type="inferred from homology"/>
<dbReference type="InterPro" id="IPR026032">
    <property type="entry name" value="HcaT-like"/>
</dbReference>
<comment type="similarity">
    <text evidence="2">Belongs to the major facilitator superfamily. MFSD6 family.</text>
</comment>
<keyword evidence="3" id="KW-0813">Transport</keyword>
<dbReference type="PANTHER" id="PTHR16172:SF41">
    <property type="entry name" value="MAJOR FACILITATOR SUPERFAMILY DOMAIN-CONTAINING PROTEIN 6-LIKE"/>
    <property type="match status" value="1"/>
</dbReference>
<reference evidence="9 10" key="1">
    <citation type="journal article" date="2024" name="Int. J. Mol. Sci.">
        <title>Exploration of Alicyclobacillus spp. Genome in Search of Antibiotic Resistance.</title>
        <authorList>
            <person name="Bucka-Kolendo J."/>
            <person name="Kiousi D.E."/>
            <person name="Dekowska A."/>
            <person name="Mikolajczuk-Szczyrba A."/>
            <person name="Karadedos D.M."/>
            <person name="Michael P."/>
            <person name="Galanis A."/>
            <person name="Sokolowska B."/>
        </authorList>
    </citation>
    <scope>NUCLEOTIDE SEQUENCE [LARGE SCALE GENOMIC DNA]</scope>
    <source>
        <strain evidence="9 10">KKP 3000</strain>
    </source>
</reference>
<feature type="transmembrane region" description="Helical" evidence="7">
    <location>
        <begin position="328"/>
        <end position="348"/>
    </location>
</feature>
<dbReference type="PIRSF" id="PIRSF004925">
    <property type="entry name" value="HcaT"/>
    <property type="match status" value="1"/>
</dbReference>
<dbReference type="Proteomes" id="UP001579974">
    <property type="component" value="Unassembled WGS sequence"/>
</dbReference>
<dbReference type="RefSeq" id="WP_275472732.1">
    <property type="nucleotide sequence ID" value="NZ_CP162940.1"/>
</dbReference>
<dbReference type="InterPro" id="IPR024989">
    <property type="entry name" value="MFS_assoc_dom"/>
</dbReference>
<dbReference type="PROSITE" id="PS50850">
    <property type="entry name" value="MFS"/>
    <property type="match status" value="1"/>
</dbReference>
<feature type="transmembrane region" description="Helical" evidence="7">
    <location>
        <begin position="233"/>
        <end position="254"/>
    </location>
</feature>
<sequence>MRWGQRIFSFYYFVYFVAMAATQPFVTLYLNSKGINSTDIGFLLAVGSGAGIVAQPILGYVNDLAHDSRRILLLSVIFSPVMFAGYGLWHRFWPLFAVSVLLAVAQSAAPILDAMAVQEGTRSGFSYGQIRLWGALSFALTTMVAGYVYNIVGTSSFFFVYGALSLILVWTTFYLPRSTALSRPQENLFRGIWKVLSNPSLLFFIAICFVLSTSISINFSFLPLYYQDLHYPMGWVGLNFTVAALVEVPFFYLSGKILARVGPMRVVILASLLYTVKYVIMAFAPGAVAVIVIQVLDGTAYALYWSTGVQLVAALAPPRRTATAQTLYGAIAGSLSNIVGSSLGGFLLQHVGPSNLYFVTAGIGTLSLVGFLVFTRLGLHKAASPLTTLP</sequence>
<evidence type="ECO:0000256" key="5">
    <source>
        <dbReference type="ARBA" id="ARBA00022989"/>
    </source>
</evidence>
<dbReference type="EMBL" id="JBDXSU010000002">
    <property type="protein sequence ID" value="MFB5189123.1"/>
    <property type="molecule type" value="Genomic_DNA"/>
</dbReference>
<dbReference type="InterPro" id="IPR036259">
    <property type="entry name" value="MFS_trans_sf"/>
</dbReference>
<feature type="transmembrane region" description="Helical" evidence="7">
    <location>
        <begin position="12"/>
        <end position="30"/>
    </location>
</feature>
<evidence type="ECO:0000256" key="3">
    <source>
        <dbReference type="ARBA" id="ARBA00022448"/>
    </source>
</evidence>